<dbReference type="PROSITE" id="PS00194">
    <property type="entry name" value="THIOREDOXIN_1"/>
    <property type="match status" value="1"/>
</dbReference>
<dbReference type="SUPFAM" id="SSF52833">
    <property type="entry name" value="Thioredoxin-like"/>
    <property type="match status" value="1"/>
</dbReference>
<dbReference type="Gene3D" id="3.40.30.10">
    <property type="entry name" value="Glutaredoxin"/>
    <property type="match status" value="1"/>
</dbReference>
<reference evidence="4" key="1">
    <citation type="submission" date="2020-04" db="EMBL/GenBank/DDBJ databases">
        <title>Genome analysis and biological profiling of marine Cellulosimicrobium funkei MOSEL-ME6.</title>
        <authorList>
            <person name="Tanveer F."/>
            <person name="Xie Y."/>
            <person name="Shinwari Z.K."/>
        </authorList>
    </citation>
    <scope>NUCLEOTIDE SEQUENCE [LARGE SCALE GENOMIC DNA]</scope>
    <source>
        <strain evidence="4">MOSEL-ME25</strain>
    </source>
</reference>
<dbReference type="Pfam" id="PF00578">
    <property type="entry name" value="AhpC-TSA"/>
    <property type="match status" value="1"/>
</dbReference>
<dbReference type="RefSeq" id="WP_052443657.1">
    <property type="nucleotide sequence ID" value="NZ_CANMYM010000002.1"/>
</dbReference>
<dbReference type="PANTHER" id="PTHR42852:SF13">
    <property type="entry name" value="PROTEIN DIPZ"/>
    <property type="match status" value="1"/>
</dbReference>
<comment type="caution">
    <text evidence="3">The sequence shown here is derived from an EMBL/GenBank/DDBJ whole genome shotgun (WGS) entry which is preliminary data.</text>
</comment>
<keyword evidence="1" id="KW-1015">Disulfide bond</keyword>
<dbReference type="CDD" id="cd02966">
    <property type="entry name" value="TlpA_like_family"/>
    <property type="match status" value="1"/>
</dbReference>
<feature type="domain" description="Thioredoxin" evidence="2">
    <location>
        <begin position="43"/>
        <end position="170"/>
    </location>
</feature>
<keyword evidence="4" id="KW-1185">Reference proteome</keyword>
<dbReference type="InterPro" id="IPR036249">
    <property type="entry name" value="Thioredoxin-like_sf"/>
</dbReference>
<dbReference type="InterPro" id="IPR000866">
    <property type="entry name" value="AhpC/TSA"/>
</dbReference>
<sequence length="181" mass="20249">MSRMRHVILIIILLGVIGFTLYEALSDSIGVSGNLESDPETGLEIGAKAPDFTLETLEGEEITLSEVGKPVMLNFWASWCPPCKAEMPHMVNFYESRSDDVEIIAVNMMHQESSVEDMKAFHDDYQLNFPVPFDEDGTVTGMYQVKSIPTSYFVNAEGYIESKYIGPMTERSISSAFDKIN</sequence>
<evidence type="ECO:0000259" key="2">
    <source>
        <dbReference type="PROSITE" id="PS51352"/>
    </source>
</evidence>
<evidence type="ECO:0000256" key="1">
    <source>
        <dbReference type="ARBA" id="ARBA00023157"/>
    </source>
</evidence>
<gene>
    <name evidence="3" type="ORF">F7P68_0005775</name>
</gene>
<dbReference type="InterPro" id="IPR050553">
    <property type="entry name" value="Thioredoxin_ResA/DsbE_sf"/>
</dbReference>
<protein>
    <submittedName>
        <fullName evidence="3">Redoxin domain-containing protein</fullName>
    </submittedName>
</protein>
<dbReference type="Proteomes" id="UP000527860">
    <property type="component" value="Unassembled WGS sequence"/>
</dbReference>
<organism evidence="3 4">
    <name type="scientific">Salinicoccus roseus</name>
    <dbReference type="NCBI Taxonomy" id="45670"/>
    <lineage>
        <taxon>Bacteria</taxon>
        <taxon>Bacillati</taxon>
        <taxon>Bacillota</taxon>
        <taxon>Bacilli</taxon>
        <taxon>Bacillales</taxon>
        <taxon>Staphylococcaceae</taxon>
        <taxon>Salinicoccus</taxon>
    </lineage>
</organism>
<reference evidence="3 4" key="2">
    <citation type="submission" date="2022-12" db="EMBL/GenBank/DDBJ databases">
        <title>Genome analysis and biological profiling of marine Salinicoccus roseus MOSEL-ME25.</title>
        <authorList>
            <person name="Mirza F.T."/>
            <person name="Xie Y."/>
            <person name="Shinwari Z.K."/>
        </authorList>
    </citation>
    <scope>NUCLEOTIDE SEQUENCE [LARGE SCALE GENOMIC DNA]</scope>
    <source>
        <strain evidence="3 4">MOSEL-ME25</strain>
    </source>
</reference>
<dbReference type="EMBL" id="JABEVU030000001">
    <property type="protein sequence ID" value="MDB0580030.1"/>
    <property type="molecule type" value="Genomic_DNA"/>
</dbReference>
<dbReference type="GeneID" id="77844793"/>
<dbReference type="PROSITE" id="PS51352">
    <property type="entry name" value="THIOREDOXIN_2"/>
    <property type="match status" value="1"/>
</dbReference>
<evidence type="ECO:0000313" key="4">
    <source>
        <dbReference type="Proteomes" id="UP000527860"/>
    </source>
</evidence>
<evidence type="ECO:0000313" key="3">
    <source>
        <dbReference type="EMBL" id="MDB0580030.1"/>
    </source>
</evidence>
<dbReference type="InterPro" id="IPR013766">
    <property type="entry name" value="Thioredoxin_domain"/>
</dbReference>
<name>A0ABT4YHL3_9STAP</name>
<dbReference type="InterPro" id="IPR017937">
    <property type="entry name" value="Thioredoxin_CS"/>
</dbReference>
<dbReference type="PANTHER" id="PTHR42852">
    <property type="entry name" value="THIOL:DISULFIDE INTERCHANGE PROTEIN DSBE"/>
    <property type="match status" value="1"/>
</dbReference>
<proteinExistence type="predicted"/>
<accession>A0ABT4YHL3</accession>